<evidence type="ECO:0008006" key="3">
    <source>
        <dbReference type="Google" id="ProtNLM"/>
    </source>
</evidence>
<dbReference type="EMBL" id="MLCO01000004">
    <property type="protein sequence ID" value="ONG59081.1"/>
    <property type="molecule type" value="Genomic_DNA"/>
</dbReference>
<proteinExistence type="predicted"/>
<name>A0A1V2H8F5_9PROT</name>
<gene>
    <name evidence="1" type="ORF">BKE38_00530</name>
</gene>
<organism evidence="1 2">
    <name type="scientific">Teichococcus deserti</name>
    <dbReference type="NCBI Taxonomy" id="1817963"/>
    <lineage>
        <taxon>Bacteria</taxon>
        <taxon>Pseudomonadati</taxon>
        <taxon>Pseudomonadota</taxon>
        <taxon>Alphaproteobacteria</taxon>
        <taxon>Acetobacterales</taxon>
        <taxon>Roseomonadaceae</taxon>
        <taxon>Roseomonas</taxon>
    </lineage>
</organism>
<evidence type="ECO:0000313" key="2">
    <source>
        <dbReference type="Proteomes" id="UP000188879"/>
    </source>
</evidence>
<protein>
    <recommendedName>
        <fullName evidence="3">Glycosyl transferase</fullName>
    </recommendedName>
</protein>
<dbReference type="Proteomes" id="UP000188879">
    <property type="component" value="Unassembled WGS sequence"/>
</dbReference>
<dbReference type="AlphaFoldDB" id="A0A1V2H8F5"/>
<sequence>MVRLATSSGLGNRMFQCLFAYRLAEEFGVPVTGDSLPEWGLVHEDSTVPLPSVYLQGHMPNPAGLRRLWRLGLLQGIETNALACRLELMPSRAAAQALFRDQGVEPLRFPHDRLVINVRAAEILGARHKDYRPLPLAFYERVIRETRRRPVFVGQIGDDPYSQALRARFPEAEFHPSRGVMEDFATLRAANHLVMAVSTFSWLACWLSEARTIHMPLTGFFHPKRRKDVDLFPPDDYRYSFHAFPPDAWTGTEEQMQETIAGAEAGRRISHRHLLTLVHGIKTPDPVPRVAPAVVSLPTIA</sequence>
<keyword evidence="2" id="KW-1185">Reference proteome</keyword>
<reference evidence="1 2" key="1">
    <citation type="submission" date="2016-10" db="EMBL/GenBank/DDBJ databases">
        <title>Draft Genome sequence of Roseomonas sp. strain M3.</title>
        <authorList>
            <person name="Subhash Y."/>
            <person name="Lee S."/>
        </authorList>
    </citation>
    <scope>NUCLEOTIDE SEQUENCE [LARGE SCALE GENOMIC DNA]</scope>
    <source>
        <strain evidence="1 2">M3</strain>
    </source>
</reference>
<comment type="caution">
    <text evidence="1">The sequence shown here is derived from an EMBL/GenBank/DDBJ whole genome shotgun (WGS) entry which is preliminary data.</text>
</comment>
<accession>A0A1V2H8F5</accession>
<evidence type="ECO:0000313" key="1">
    <source>
        <dbReference type="EMBL" id="ONG59081.1"/>
    </source>
</evidence>